<keyword evidence="3 5" id="KW-1133">Transmembrane helix</keyword>
<evidence type="ECO:0000256" key="2">
    <source>
        <dbReference type="ARBA" id="ARBA00022692"/>
    </source>
</evidence>
<dbReference type="GO" id="GO:0020037">
    <property type="term" value="F:heme binding"/>
    <property type="evidence" value="ECO:0007669"/>
    <property type="project" value="InterPro"/>
</dbReference>
<proteinExistence type="predicted"/>
<dbReference type="Proteomes" id="UP000231932">
    <property type="component" value="Chromosome"/>
</dbReference>
<feature type="transmembrane region" description="Helical" evidence="5">
    <location>
        <begin position="244"/>
        <end position="265"/>
    </location>
</feature>
<dbReference type="Pfam" id="PF01578">
    <property type="entry name" value="Cytochrom_C_asm"/>
    <property type="match status" value="1"/>
</dbReference>
<comment type="subcellular location">
    <subcellularLocation>
        <location evidence="1">Membrane</location>
        <topology evidence="1">Multi-pass membrane protein</topology>
    </subcellularLocation>
</comment>
<dbReference type="AlphaFoldDB" id="A0A2K8N4M2"/>
<dbReference type="PANTHER" id="PTHR30071">
    <property type="entry name" value="HEME EXPORTER PROTEIN C"/>
    <property type="match status" value="1"/>
</dbReference>
<evidence type="ECO:0000256" key="3">
    <source>
        <dbReference type="ARBA" id="ARBA00022989"/>
    </source>
</evidence>
<evidence type="ECO:0000256" key="5">
    <source>
        <dbReference type="SAM" id="Phobius"/>
    </source>
</evidence>
<feature type="domain" description="Cytochrome c assembly protein" evidence="6">
    <location>
        <begin position="65"/>
        <end position="269"/>
    </location>
</feature>
<keyword evidence="8" id="KW-1185">Reference proteome</keyword>
<dbReference type="GO" id="GO:0017004">
    <property type="term" value="P:cytochrome complex assembly"/>
    <property type="evidence" value="ECO:0007669"/>
    <property type="project" value="InterPro"/>
</dbReference>
<name>A0A2K8N4M2_9BACL</name>
<dbReference type="RefSeq" id="WP_100667158.1">
    <property type="nucleotide sequence ID" value="NZ_CP024955.1"/>
</dbReference>
<feature type="transmembrane region" description="Helical" evidence="5">
    <location>
        <begin position="70"/>
        <end position="89"/>
    </location>
</feature>
<evidence type="ECO:0000313" key="8">
    <source>
        <dbReference type="Proteomes" id="UP000231932"/>
    </source>
</evidence>
<gene>
    <name evidence="7" type="ORF">CVV65_04705</name>
</gene>
<evidence type="ECO:0000256" key="4">
    <source>
        <dbReference type="ARBA" id="ARBA00023136"/>
    </source>
</evidence>
<dbReference type="OrthoDB" id="2417400at2"/>
<keyword evidence="4 5" id="KW-0472">Membrane</keyword>
<keyword evidence="2 5" id="KW-0812">Transmembrane</keyword>
<dbReference type="KEGG" id="kyr:CVV65_04705"/>
<dbReference type="PANTHER" id="PTHR30071:SF15">
    <property type="entry name" value="PROTEIN HEMX"/>
    <property type="match status" value="1"/>
</dbReference>
<evidence type="ECO:0000313" key="7">
    <source>
        <dbReference type="EMBL" id="ATY84334.1"/>
    </source>
</evidence>
<accession>A0A2K8N4M2</accession>
<feature type="transmembrane region" description="Helical" evidence="5">
    <location>
        <begin position="179"/>
        <end position="204"/>
    </location>
</feature>
<sequence length="271" mass="30889">MQLATYIFDGMTVLYAISVLLYFLDFLNPDARVNRAAFVVLCVVWGLQTFFLAFRTRELGHFPVWSTSESMVVFAWVLLAVSVVANYFYKIDLFTFFANLIGFAVVALDTFAHRGPSASVPREGDLLVMHVGMAFLSYTAFSLACIFSVMFLIQERLLKAKRFTATFRRLPALDRLDRLAYRMVLIGFPLLLISMILGAIWTVLQYGRPLLWDAKPLASLLLLLLYGAVIYLRVTSRWPVRRAAWLTVAGFGGVVLNYLVVGMYFSQFHRW</sequence>
<protein>
    <submittedName>
        <fullName evidence="7">Cytochrome c assembly protein</fullName>
    </submittedName>
</protein>
<evidence type="ECO:0000259" key="6">
    <source>
        <dbReference type="Pfam" id="PF01578"/>
    </source>
</evidence>
<organism evidence="7 8">
    <name type="scientific">Kyrpidia spormannii</name>
    <dbReference type="NCBI Taxonomy" id="2055160"/>
    <lineage>
        <taxon>Bacteria</taxon>
        <taxon>Bacillati</taxon>
        <taxon>Bacillota</taxon>
        <taxon>Bacilli</taxon>
        <taxon>Bacillales</taxon>
        <taxon>Alicyclobacillaceae</taxon>
        <taxon>Kyrpidia</taxon>
    </lineage>
</organism>
<reference evidence="8" key="1">
    <citation type="submission" date="2017-11" db="EMBL/GenBank/DDBJ databases">
        <title>Complete Genome Sequence of Kyrpidia sp. Strain EA-1, a thermophilic, hydrogen-oxidizing Bacterium, isolated from the Azores.</title>
        <authorList>
            <person name="Reiner J.E."/>
            <person name="Lapp C.J."/>
            <person name="Bunk B."/>
            <person name="Gescher J."/>
        </authorList>
    </citation>
    <scope>NUCLEOTIDE SEQUENCE [LARGE SCALE GENOMIC DNA]</scope>
    <source>
        <strain evidence="8">EA-1</strain>
    </source>
</reference>
<feature type="transmembrane region" description="Helical" evidence="5">
    <location>
        <begin position="216"/>
        <end position="232"/>
    </location>
</feature>
<dbReference type="GO" id="GO:0005886">
    <property type="term" value="C:plasma membrane"/>
    <property type="evidence" value="ECO:0007669"/>
    <property type="project" value="TreeGrafter"/>
</dbReference>
<dbReference type="InterPro" id="IPR002541">
    <property type="entry name" value="Cyt_c_assembly"/>
</dbReference>
<feature type="transmembrane region" description="Helical" evidence="5">
    <location>
        <begin position="127"/>
        <end position="153"/>
    </location>
</feature>
<feature type="transmembrane region" description="Helical" evidence="5">
    <location>
        <begin position="6"/>
        <end position="24"/>
    </location>
</feature>
<feature type="transmembrane region" description="Helical" evidence="5">
    <location>
        <begin position="96"/>
        <end position="115"/>
    </location>
</feature>
<feature type="transmembrane region" description="Helical" evidence="5">
    <location>
        <begin position="36"/>
        <end position="54"/>
    </location>
</feature>
<dbReference type="EMBL" id="CP024955">
    <property type="protein sequence ID" value="ATY84334.1"/>
    <property type="molecule type" value="Genomic_DNA"/>
</dbReference>
<dbReference type="InterPro" id="IPR045062">
    <property type="entry name" value="Cyt_c_biogenesis_CcsA/CcmC"/>
</dbReference>
<evidence type="ECO:0000256" key="1">
    <source>
        <dbReference type="ARBA" id="ARBA00004141"/>
    </source>
</evidence>